<comment type="subcellular location">
    <subcellularLocation>
        <location evidence="1">Membrane</location>
        <topology evidence="1">Multi-pass membrane protein</topology>
    </subcellularLocation>
</comment>
<dbReference type="Proteomes" id="UP001217089">
    <property type="component" value="Unassembled WGS sequence"/>
</dbReference>
<dbReference type="PIRSF" id="PIRSF002419">
    <property type="entry name" value="Tetraspanin"/>
    <property type="match status" value="1"/>
</dbReference>
<proteinExistence type="inferred from homology"/>
<comment type="caution">
    <text evidence="7">The sequence shown here is derived from an EMBL/GenBank/DDBJ whole genome shotgun (WGS) entry which is preliminary data.</text>
</comment>
<feature type="transmembrane region" description="Helical" evidence="6">
    <location>
        <begin position="9"/>
        <end position="28"/>
    </location>
</feature>
<name>A0ABQ9FL56_TEGGR</name>
<evidence type="ECO:0000256" key="3">
    <source>
        <dbReference type="ARBA" id="ARBA00022692"/>
    </source>
</evidence>
<dbReference type="InterPro" id="IPR000301">
    <property type="entry name" value="Tetraspanin_animals"/>
</dbReference>
<dbReference type="InterPro" id="IPR018499">
    <property type="entry name" value="Tetraspanin/Peripherin"/>
</dbReference>
<dbReference type="EMBL" id="JARBDR010000246">
    <property type="protein sequence ID" value="KAJ8317431.1"/>
    <property type="molecule type" value="Genomic_DNA"/>
</dbReference>
<evidence type="ECO:0000313" key="8">
    <source>
        <dbReference type="Proteomes" id="UP001217089"/>
    </source>
</evidence>
<sequence>MPAAIPKELHLVSLLGGVMIGIGVWAFIEKNKFYHKEVQSIYDIVFDLAIIFFVIGFIIFILGYAGCIGALRENICLLKFYYICMIVIFLMMVVGAVLAFVFRDKVKTTFTDILKDNLITRYHDDLDGKSTIDWLQENPGVPNLFCAANVLDEVIGDTSLIYTSGCVDAALNLAERELPIVGGIVIGIAVPQLFGICLARLLEGQIMDQRSRWRY</sequence>
<comment type="similarity">
    <text evidence="2">Belongs to the tetraspanin (TM4SF) family.</text>
</comment>
<evidence type="ECO:0008006" key="9">
    <source>
        <dbReference type="Google" id="ProtNLM"/>
    </source>
</evidence>
<dbReference type="Pfam" id="PF00335">
    <property type="entry name" value="Tetraspanin"/>
    <property type="match status" value="1"/>
</dbReference>
<evidence type="ECO:0000256" key="5">
    <source>
        <dbReference type="ARBA" id="ARBA00023136"/>
    </source>
</evidence>
<feature type="transmembrane region" description="Helical" evidence="6">
    <location>
        <begin position="48"/>
        <end position="68"/>
    </location>
</feature>
<dbReference type="PANTHER" id="PTHR19282">
    <property type="entry name" value="TETRASPANIN"/>
    <property type="match status" value="1"/>
</dbReference>
<keyword evidence="8" id="KW-1185">Reference proteome</keyword>
<reference evidence="7 8" key="1">
    <citation type="submission" date="2022-12" db="EMBL/GenBank/DDBJ databases">
        <title>Chromosome-level genome of Tegillarca granosa.</title>
        <authorList>
            <person name="Kim J."/>
        </authorList>
    </citation>
    <scope>NUCLEOTIDE SEQUENCE [LARGE SCALE GENOMIC DNA]</scope>
    <source>
        <strain evidence="7">Teg-2019</strain>
        <tissue evidence="7">Adductor muscle</tissue>
    </source>
</reference>
<evidence type="ECO:0000256" key="2">
    <source>
        <dbReference type="ARBA" id="ARBA00006840"/>
    </source>
</evidence>
<gene>
    <name evidence="7" type="ORF">KUTeg_005335</name>
</gene>
<keyword evidence="5 6" id="KW-0472">Membrane</keyword>
<organism evidence="7 8">
    <name type="scientific">Tegillarca granosa</name>
    <name type="common">Malaysian cockle</name>
    <name type="synonym">Anadara granosa</name>
    <dbReference type="NCBI Taxonomy" id="220873"/>
    <lineage>
        <taxon>Eukaryota</taxon>
        <taxon>Metazoa</taxon>
        <taxon>Spiralia</taxon>
        <taxon>Lophotrochozoa</taxon>
        <taxon>Mollusca</taxon>
        <taxon>Bivalvia</taxon>
        <taxon>Autobranchia</taxon>
        <taxon>Pteriomorphia</taxon>
        <taxon>Arcoida</taxon>
        <taxon>Arcoidea</taxon>
        <taxon>Arcidae</taxon>
        <taxon>Tegillarca</taxon>
    </lineage>
</organism>
<keyword evidence="4 6" id="KW-1133">Transmembrane helix</keyword>
<dbReference type="PANTHER" id="PTHR19282:SF515">
    <property type="entry name" value="TETRASPANIN"/>
    <property type="match status" value="1"/>
</dbReference>
<feature type="transmembrane region" description="Helical" evidence="6">
    <location>
        <begin position="80"/>
        <end position="102"/>
    </location>
</feature>
<evidence type="ECO:0000256" key="4">
    <source>
        <dbReference type="ARBA" id="ARBA00022989"/>
    </source>
</evidence>
<accession>A0ABQ9FL56</accession>
<evidence type="ECO:0000313" key="7">
    <source>
        <dbReference type="EMBL" id="KAJ8317431.1"/>
    </source>
</evidence>
<protein>
    <recommendedName>
        <fullName evidence="9">Tetraspanin</fullName>
    </recommendedName>
</protein>
<keyword evidence="3 6" id="KW-0812">Transmembrane</keyword>
<evidence type="ECO:0000256" key="6">
    <source>
        <dbReference type="SAM" id="Phobius"/>
    </source>
</evidence>
<dbReference type="PRINTS" id="PR00259">
    <property type="entry name" value="TMFOUR"/>
</dbReference>
<evidence type="ECO:0000256" key="1">
    <source>
        <dbReference type="ARBA" id="ARBA00004141"/>
    </source>
</evidence>
<feature type="transmembrane region" description="Helical" evidence="6">
    <location>
        <begin position="180"/>
        <end position="202"/>
    </location>
</feature>